<dbReference type="Pfam" id="PF13240">
    <property type="entry name" value="Zn_Ribbon_1"/>
    <property type="match status" value="1"/>
</dbReference>
<feature type="transmembrane region" description="Helical" evidence="1">
    <location>
        <begin position="50"/>
        <end position="67"/>
    </location>
</feature>
<organism evidence="3 4">
    <name type="scientific">Prolixibacter bellariivorans</name>
    <dbReference type="NCBI Taxonomy" id="314319"/>
    <lineage>
        <taxon>Bacteria</taxon>
        <taxon>Pseudomonadati</taxon>
        <taxon>Bacteroidota</taxon>
        <taxon>Bacteroidia</taxon>
        <taxon>Marinilabiliales</taxon>
        <taxon>Prolixibacteraceae</taxon>
        <taxon>Prolixibacter</taxon>
    </lineage>
</organism>
<dbReference type="RefSeq" id="WP_025866151.1">
    <property type="nucleotide sequence ID" value="NZ_BLAX01000001.1"/>
</dbReference>
<gene>
    <name evidence="3" type="ORF">PbJCM13498_34530</name>
</gene>
<reference evidence="3 4" key="1">
    <citation type="submission" date="2019-10" db="EMBL/GenBank/DDBJ databases">
        <title>Prolixibacter strains distinguished by the presence of nitrate reductase genes were adept at nitrate-dependent anaerobic corrosion of metallic iron and carbon steel.</title>
        <authorList>
            <person name="Iino T."/>
            <person name="Shono N."/>
            <person name="Ito K."/>
            <person name="Nakamura R."/>
            <person name="Sueoka K."/>
            <person name="Harayama S."/>
            <person name="Ohkuma M."/>
        </authorList>
    </citation>
    <scope>NUCLEOTIDE SEQUENCE [LARGE SCALE GENOMIC DNA]</scope>
    <source>
        <strain evidence="3 4">JCM 13498</strain>
    </source>
</reference>
<proteinExistence type="predicted"/>
<dbReference type="Proteomes" id="UP000391834">
    <property type="component" value="Unassembled WGS sequence"/>
</dbReference>
<comment type="caution">
    <text evidence="3">The sequence shown here is derived from an EMBL/GenBank/DDBJ whole genome shotgun (WGS) entry which is preliminary data.</text>
</comment>
<sequence length="200" mass="22124">MKSSTCSQCGKPISQEDKFCQHCGAPQKTAATAPKPVKTAEPRGISTASLVKWLLIAGVTGLVFGWIRYWIGYYVLIQGVIAGLLIPWMVKKAAPNQLEAISDIRFKMALLLFFSFMVAQAIGFGVAQPVFDPFNWVARVWNGDTTESVFGIFSTGGVVHQTFSEGLSGGFWAFLWFFDISFMFFLMLVSLPLTTNKKRS</sequence>
<evidence type="ECO:0000256" key="1">
    <source>
        <dbReference type="SAM" id="Phobius"/>
    </source>
</evidence>
<keyword evidence="1" id="KW-0812">Transmembrane</keyword>
<accession>A0A5M4B369</accession>
<evidence type="ECO:0000259" key="2">
    <source>
        <dbReference type="Pfam" id="PF13240"/>
    </source>
</evidence>
<dbReference type="InterPro" id="IPR026870">
    <property type="entry name" value="Zinc_ribbon_dom"/>
</dbReference>
<keyword evidence="1" id="KW-1133">Transmembrane helix</keyword>
<feature type="transmembrane region" description="Helical" evidence="1">
    <location>
        <begin position="73"/>
        <end position="90"/>
    </location>
</feature>
<protein>
    <recommendedName>
        <fullName evidence="2">Zinc-ribbon domain-containing protein</fullName>
    </recommendedName>
</protein>
<evidence type="ECO:0000313" key="4">
    <source>
        <dbReference type="Proteomes" id="UP000391834"/>
    </source>
</evidence>
<feature type="domain" description="Zinc-ribbon" evidence="2">
    <location>
        <begin position="6"/>
        <end position="26"/>
    </location>
</feature>
<dbReference type="OrthoDB" id="9864825at2"/>
<name>A0A5M4B369_9BACT</name>
<feature type="transmembrane region" description="Helical" evidence="1">
    <location>
        <begin position="171"/>
        <end position="193"/>
    </location>
</feature>
<keyword evidence="1" id="KW-0472">Membrane</keyword>
<evidence type="ECO:0000313" key="3">
    <source>
        <dbReference type="EMBL" id="GET34590.1"/>
    </source>
</evidence>
<dbReference type="AlphaFoldDB" id="A0A5M4B369"/>
<keyword evidence="4" id="KW-1185">Reference proteome</keyword>
<feature type="transmembrane region" description="Helical" evidence="1">
    <location>
        <begin position="110"/>
        <end position="131"/>
    </location>
</feature>
<dbReference type="EMBL" id="BLAX01000001">
    <property type="protein sequence ID" value="GET34590.1"/>
    <property type="molecule type" value="Genomic_DNA"/>
</dbReference>